<name>A0AAV6TE09_9ARAC</name>
<dbReference type="AlphaFoldDB" id="A0AAV6TE09"/>
<dbReference type="Proteomes" id="UP000827092">
    <property type="component" value="Unassembled WGS sequence"/>
</dbReference>
<evidence type="ECO:0000313" key="2">
    <source>
        <dbReference type="Proteomes" id="UP000827092"/>
    </source>
</evidence>
<dbReference type="EMBL" id="JAFNEN010006426">
    <property type="protein sequence ID" value="KAG8155969.1"/>
    <property type="molecule type" value="Genomic_DNA"/>
</dbReference>
<evidence type="ECO:0000313" key="1">
    <source>
        <dbReference type="EMBL" id="KAG8155969.1"/>
    </source>
</evidence>
<organism evidence="1 2">
    <name type="scientific">Oedothorax gibbosus</name>
    <dbReference type="NCBI Taxonomy" id="931172"/>
    <lineage>
        <taxon>Eukaryota</taxon>
        <taxon>Metazoa</taxon>
        <taxon>Ecdysozoa</taxon>
        <taxon>Arthropoda</taxon>
        <taxon>Chelicerata</taxon>
        <taxon>Arachnida</taxon>
        <taxon>Araneae</taxon>
        <taxon>Araneomorphae</taxon>
        <taxon>Entelegynae</taxon>
        <taxon>Araneoidea</taxon>
        <taxon>Linyphiidae</taxon>
        <taxon>Erigoninae</taxon>
        <taxon>Oedothorax</taxon>
    </lineage>
</organism>
<protein>
    <submittedName>
        <fullName evidence="1">Uncharacterized protein</fullName>
    </submittedName>
</protein>
<sequence length="78" mass="8581">MSSSDCLEHQHLSWVLMKRLASDALAGRLVHPTAPFLLPKYAPGHSLSCLVRIRHAADFLSPDLKFEIGLDRCGPKAS</sequence>
<proteinExistence type="predicted"/>
<accession>A0AAV6TE09</accession>
<gene>
    <name evidence="1" type="ORF">JTE90_027745</name>
</gene>
<reference evidence="1 2" key="1">
    <citation type="journal article" date="2022" name="Nat. Ecol. Evol.">
        <title>A masculinizing supergene underlies an exaggerated male reproductive morph in a spider.</title>
        <authorList>
            <person name="Hendrickx F."/>
            <person name="De Corte Z."/>
            <person name="Sonet G."/>
            <person name="Van Belleghem S.M."/>
            <person name="Kostlbacher S."/>
            <person name="Vangestel C."/>
        </authorList>
    </citation>
    <scope>NUCLEOTIDE SEQUENCE [LARGE SCALE GENOMIC DNA]</scope>
    <source>
        <strain evidence="1">W744_W776</strain>
    </source>
</reference>
<comment type="caution">
    <text evidence="1">The sequence shown here is derived from an EMBL/GenBank/DDBJ whole genome shotgun (WGS) entry which is preliminary data.</text>
</comment>
<keyword evidence="2" id="KW-1185">Reference proteome</keyword>